<dbReference type="PROSITE" id="PS51127">
    <property type="entry name" value="BIG1"/>
    <property type="match status" value="7"/>
</dbReference>
<dbReference type="PANTHER" id="PTHR39576">
    <property type="entry name" value="ATTACHING AND EFFACING PROTEIN HOMOLOG-RELATED-RELATED"/>
    <property type="match status" value="1"/>
</dbReference>
<dbReference type="STRING" id="716541.ECL_03092"/>
<evidence type="ECO:0000256" key="2">
    <source>
        <dbReference type="SAM" id="SignalP"/>
    </source>
</evidence>
<dbReference type="HOGENOM" id="CLU_000210_1_2_6"/>
<name>A0A0H3CMS5_ENTCC</name>
<dbReference type="PRINTS" id="PR01369">
    <property type="entry name" value="INTIMIN"/>
</dbReference>
<dbReference type="Pfam" id="PF11924">
    <property type="entry name" value="IAT_beta"/>
    <property type="match status" value="1"/>
</dbReference>
<dbReference type="InterPro" id="IPR008964">
    <property type="entry name" value="Invasin/intimin_cell_adhesion"/>
</dbReference>
<feature type="domain" description="Big-1" evidence="3">
    <location>
        <begin position="1155"/>
        <end position="1244"/>
    </location>
</feature>
<dbReference type="PANTHER" id="PTHR39576:SF2">
    <property type="entry name" value="ATTACHING AND EFFACING PROTEIN HOMOLOG-RELATED"/>
    <property type="match status" value="1"/>
</dbReference>
<comment type="similarity">
    <text evidence="1">Belongs to the intimin/invasin family.</text>
</comment>
<dbReference type="KEGG" id="enc:ECL_03092"/>
<feature type="signal peptide" evidence="2">
    <location>
        <begin position="1"/>
        <end position="31"/>
    </location>
</feature>
<sequence>MSLKKCAAWLQIALQLLPPSLFSLGATPVAAQDKVAEPQTTERVVAQTAVQAGSLLESGSGRSVASAITSQATNTATQEIESWLNQFGTTRLNIGTDEHFSIQDAELDLLIPLYEQKTSLVFTQLGGRRHDDRNIVNVGFGYREFNTAWMWGVNTFYDRQVSANQHQRLGVGAELGWDYLRLSANGYYRLSDWMSSSRYRDYDERVANGFDLRATGYLPAYPQLGANLVYEQYYGQHVGLFGDDEDDRQKDPYAVTVGLSYTPIPLVTLGVNQKMGKGEASDTQFNLAVNWAPGVPLRTQLDADQVGARRTLLGSRQELVDRNNNIVLDYRKQELISLALPENIAGNENARQTVTAKVKTKYGLERIDWQGDNLIRNGGKITPGADPAQVVITLPAWKNGGSNAYTLTATAWDKHGNASDTARMTVNVNGMDVTTLQPSLTASPSRLPADGTSQSVLTLALKTASGEAATGLSERLGASITLKNAVTGTAAPVAPQISAFRETSSGVYSATLISGTAPATLTIQTFIDGNIKLATASVTEEAVSEVVELASLSPSTVSAPADGVTPIVVVASVVDRSGNPVSGQEVKWTADNAAVQLSAERTLTNEQGQASIQLISRDVVATTVSAQLADGNPLSTPTLKFVADSASAQVRSVNVDKTRIVANNSDSVTYTAQVADNSNHPLEGVTVNWTVKREDGTTAGSKTSVTDAAGNATLSLSSAKTGVAWVYADVNQQNAVRAEAVTFVADTSTQRIAAVVADKQQAVANGSDSITWTAQVRDLQGNAISGVEVNWSADNPDVKLAASSTRTDAQGNASLVVTSLKSGSVVITAQTAESAPVRADSATFTADLTTAKMTEMAADSVTAVANGTDGITVRTTVVDANDNPVDGAKVGWAVSPSGATLSDTSSVTNASGEASVTLRSETAGEYSLQATFGSNTLRVTKLTFTGDTTTAKLATLTADKTTGIVADSDTVLLTATVVDSHQNPVPGVAVNWSSSDAADVTLTPVSAMTNAQGQTETRFSSRKAGNMTVTATVNGSGQTLTLSVTGNPATAQFTSLSPDKKEAVADGNATIRWTATVEDANHNPLSGVDVAWRVDNSSVKLASASTKTNEAGQAVVTASTTTAGTATVSATVVGSTAAINAEPVTFIGDATTARVESLKASSDHAVVNTDRITYTAVVKDVNGNAVKNATVNWNTTLNTLSAQTSVTNGSGVATVKLSGPDTGTAKVSAESNNTTKTHQTVVFIASYSAMWSVTGSTSAFSTGAIFGFPSLGFVATGSTQGPTSLVWTAEGYSTLVVPMKDEQGNTRDVKIRAQRRSDCSTRPFNVAVLCSSWETTGYSASLKYVEADNPDLPSGVYRGDIKFAGKDWHSSWSLDYTVTTTLTKN</sequence>
<dbReference type="PATRIC" id="fig|716541.4.peg.3262"/>
<dbReference type="GO" id="GO:0009279">
    <property type="term" value="C:cell outer membrane"/>
    <property type="evidence" value="ECO:0007669"/>
    <property type="project" value="TreeGrafter"/>
</dbReference>
<dbReference type="InterPro" id="IPR003344">
    <property type="entry name" value="Big_1_dom"/>
</dbReference>
<evidence type="ECO:0000256" key="1">
    <source>
        <dbReference type="ARBA" id="ARBA00010116"/>
    </source>
</evidence>
<feature type="domain" description="Big-1" evidence="3">
    <location>
        <begin position="650"/>
        <end position="744"/>
    </location>
</feature>
<dbReference type="Pfam" id="PF09134">
    <property type="entry name" value="Invasin_D3"/>
    <property type="match status" value="1"/>
</dbReference>
<dbReference type="EMBL" id="CP001918">
    <property type="protein sequence ID" value="ADF62628.1"/>
    <property type="molecule type" value="Genomic_DNA"/>
</dbReference>
<keyword evidence="5" id="KW-1185">Reference proteome</keyword>
<dbReference type="RefSeq" id="WP_013097618.1">
    <property type="nucleotide sequence ID" value="NC_014121.1"/>
</dbReference>
<dbReference type="OrthoDB" id="8320584at2"/>
<dbReference type="GO" id="GO:0007155">
    <property type="term" value="P:cell adhesion"/>
    <property type="evidence" value="ECO:0007669"/>
    <property type="project" value="InterPro"/>
</dbReference>
<dbReference type="Pfam" id="PF02369">
    <property type="entry name" value="Big_1"/>
    <property type="match status" value="7"/>
</dbReference>
<dbReference type="FunFam" id="2.40.160.160:FF:000001">
    <property type="entry name" value="Intimin-like inverse autotransporter SinH"/>
    <property type="match status" value="1"/>
</dbReference>
<dbReference type="Proteomes" id="UP000002363">
    <property type="component" value="Chromosome"/>
</dbReference>
<feature type="domain" description="Big-1" evidence="3">
    <location>
        <begin position="853"/>
        <end position="945"/>
    </location>
</feature>
<dbReference type="eggNOG" id="COG2373">
    <property type="taxonomic scope" value="Bacteria"/>
</dbReference>
<evidence type="ECO:0000313" key="5">
    <source>
        <dbReference type="Proteomes" id="UP000002363"/>
    </source>
</evidence>
<feature type="chain" id="PRO_5002606571" description="Big-1 domain-containing protein" evidence="2">
    <location>
        <begin position="32"/>
        <end position="1385"/>
    </location>
</feature>
<feature type="domain" description="Big-1" evidence="3">
    <location>
        <begin position="953"/>
        <end position="1045"/>
    </location>
</feature>
<dbReference type="Gene3D" id="2.40.160.160">
    <property type="entry name" value="Inverse autotransporter, beta-domain"/>
    <property type="match status" value="1"/>
</dbReference>
<dbReference type="Gene3D" id="2.60.40.10">
    <property type="entry name" value="Immunoglobulins"/>
    <property type="match status" value="8"/>
</dbReference>
<feature type="domain" description="Big-1" evidence="3">
    <location>
        <begin position="549"/>
        <end position="642"/>
    </location>
</feature>
<dbReference type="InterPro" id="IPR038177">
    <property type="entry name" value="IAT_beta_sf"/>
</dbReference>
<organism evidence="4 5">
    <name type="scientific">Enterobacter cloacae subsp. cloacae (strain ATCC 13047 / DSM 30054 / NBRC 13535 / NCTC 10005 / WDCM 00083 / NCDC 279-56)</name>
    <dbReference type="NCBI Taxonomy" id="716541"/>
    <lineage>
        <taxon>Bacteria</taxon>
        <taxon>Pseudomonadati</taxon>
        <taxon>Pseudomonadota</taxon>
        <taxon>Gammaproteobacteria</taxon>
        <taxon>Enterobacterales</taxon>
        <taxon>Enterobacteriaceae</taxon>
        <taxon>Enterobacter</taxon>
        <taxon>Enterobacter cloacae complex</taxon>
    </lineage>
</organism>
<gene>
    <name evidence="4" type="ordered locus">ECL_03092</name>
</gene>
<dbReference type="EnsemblBacteria" id="ADF62628">
    <property type="protein sequence ID" value="ADF62628"/>
    <property type="gene ID" value="ECL_03092"/>
</dbReference>
<dbReference type="InterPro" id="IPR003535">
    <property type="entry name" value="Intimin/invasin_bac"/>
</dbReference>
<dbReference type="InterPro" id="IPR051715">
    <property type="entry name" value="Intimin-Invasin_domain"/>
</dbReference>
<dbReference type="SMART" id="SM00634">
    <property type="entry name" value="BID_1"/>
    <property type="match status" value="7"/>
</dbReference>
<feature type="domain" description="Big-1" evidence="3">
    <location>
        <begin position="752"/>
        <end position="845"/>
    </location>
</feature>
<evidence type="ECO:0000259" key="3">
    <source>
        <dbReference type="PROSITE" id="PS51127"/>
    </source>
</evidence>
<dbReference type="InterPro" id="IPR015217">
    <property type="entry name" value="Invasin_dom_3"/>
</dbReference>
<evidence type="ECO:0000313" key="4">
    <source>
        <dbReference type="EMBL" id="ADF62628.1"/>
    </source>
</evidence>
<proteinExistence type="inferred from homology"/>
<protein>
    <recommendedName>
        <fullName evidence="3">Big-1 domain-containing protein</fullName>
    </recommendedName>
</protein>
<reference evidence="4 5" key="1">
    <citation type="journal article" date="2010" name="J. Bacteriol.">
        <title>Complete genome sequence of Enterobacter cloacae subsp. cloacae type strain ATCC 13047.</title>
        <authorList>
            <person name="Ren Y."/>
            <person name="Ren Y."/>
            <person name="Zhou Z."/>
            <person name="Guo X."/>
            <person name="Li Y."/>
            <person name="Feng L."/>
            <person name="Wang L."/>
        </authorList>
    </citation>
    <scope>NUCLEOTIDE SEQUENCE [LARGE SCALE GENOMIC DNA]</scope>
    <source>
        <strain evidence="5">ATCC 13047 / DSM 30054 / NBRC 13535 / NCTC 10005 / WDCM 00083 / NCDC 279-56</strain>
    </source>
</reference>
<feature type="domain" description="Big-1" evidence="3">
    <location>
        <begin position="1053"/>
        <end position="1147"/>
    </location>
</feature>
<accession>A0A0H3CMS5</accession>
<dbReference type="SUPFAM" id="SSF49373">
    <property type="entry name" value="Invasin/intimin cell-adhesion fragments"/>
    <property type="match status" value="8"/>
</dbReference>
<dbReference type="InterPro" id="IPR024519">
    <property type="entry name" value="IAT_beta"/>
</dbReference>
<keyword evidence="2" id="KW-0732">Signal</keyword>
<dbReference type="InterPro" id="IPR013783">
    <property type="entry name" value="Ig-like_fold"/>
</dbReference>